<dbReference type="InterPro" id="IPR007085">
    <property type="entry name" value="DNA/pantothenate-metab_flavo_C"/>
</dbReference>
<protein>
    <submittedName>
        <fullName evidence="3">Phosphopantothenate-cysteine ligase</fullName>
    </submittedName>
</protein>
<evidence type="ECO:0000259" key="2">
    <source>
        <dbReference type="Pfam" id="PF04127"/>
    </source>
</evidence>
<feature type="non-terminal residue" evidence="3">
    <location>
        <position position="1"/>
    </location>
</feature>
<dbReference type="AlphaFoldDB" id="A0A9P7F4R2"/>
<comment type="similarity">
    <text evidence="1">Belongs to the PPC synthetase family.</text>
</comment>
<comment type="caution">
    <text evidence="3">The sequence shown here is derived from an EMBL/GenBank/DDBJ whole genome shotgun (WGS) entry which is preliminary data.</text>
</comment>
<evidence type="ECO:0000313" key="4">
    <source>
        <dbReference type="Proteomes" id="UP000823399"/>
    </source>
</evidence>
<dbReference type="PANTHER" id="PTHR12290">
    <property type="entry name" value="CORNICHON-RELATED"/>
    <property type="match status" value="1"/>
</dbReference>
<evidence type="ECO:0000256" key="1">
    <source>
        <dbReference type="ARBA" id="ARBA00005703"/>
    </source>
</evidence>
<dbReference type="InterPro" id="IPR035929">
    <property type="entry name" value="CoaB-like_sf"/>
</dbReference>
<dbReference type="RefSeq" id="XP_041291034.1">
    <property type="nucleotide sequence ID" value="XM_041437863.1"/>
</dbReference>
<dbReference type="EMBL" id="JABBWM010000040">
    <property type="protein sequence ID" value="KAG2104735.1"/>
    <property type="molecule type" value="Genomic_DNA"/>
</dbReference>
<dbReference type="Proteomes" id="UP000823399">
    <property type="component" value="Unassembled WGS sequence"/>
</dbReference>
<feature type="domain" description="DNA/pantothenate metabolism flavoprotein C-terminal" evidence="2">
    <location>
        <begin position="174"/>
        <end position="251"/>
    </location>
</feature>
<dbReference type="Pfam" id="PF04127">
    <property type="entry name" value="DFP"/>
    <property type="match status" value="1"/>
</dbReference>
<gene>
    <name evidence="3" type="ORF">F5147DRAFT_703779</name>
</gene>
<dbReference type="GeneID" id="64700122"/>
<dbReference type="GO" id="GO:0015937">
    <property type="term" value="P:coenzyme A biosynthetic process"/>
    <property type="evidence" value="ECO:0007669"/>
    <property type="project" value="UniProtKB-ARBA"/>
</dbReference>
<keyword evidence="3" id="KW-0436">Ligase</keyword>
<keyword evidence="4" id="KW-1185">Reference proteome</keyword>
<reference evidence="3" key="1">
    <citation type="journal article" date="2020" name="New Phytol.">
        <title>Comparative genomics reveals dynamic genome evolution in host specialist ectomycorrhizal fungi.</title>
        <authorList>
            <person name="Lofgren L.A."/>
            <person name="Nguyen N.H."/>
            <person name="Vilgalys R."/>
            <person name="Ruytinx J."/>
            <person name="Liao H.L."/>
            <person name="Branco S."/>
            <person name="Kuo A."/>
            <person name="LaButti K."/>
            <person name="Lipzen A."/>
            <person name="Andreopoulos W."/>
            <person name="Pangilinan J."/>
            <person name="Riley R."/>
            <person name="Hundley H."/>
            <person name="Na H."/>
            <person name="Barry K."/>
            <person name="Grigoriev I.V."/>
            <person name="Stajich J.E."/>
            <person name="Kennedy P.G."/>
        </authorList>
    </citation>
    <scope>NUCLEOTIDE SEQUENCE</scope>
    <source>
        <strain evidence="3">FC423</strain>
    </source>
</reference>
<dbReference type="SUPFAM" id="SSF102645">
    <property type="entry name" value="CoaB-like"/>
    <property type="match status" value="1"/>
</dbReference>
<accession>A0A9P7F4R2</accession>
<name>A0A9P7F4R2_9AGAM</name>
<proteinExistence type="inferred from homology"/>
<dbReference type="GO" id="GO:0016874">
    <property type="term" value="F:ligase activity"/>
    <property type="evidence" value="ECO:0007669"/>
    <property type="project" value="UniProtKB-KW"/>
</dbReference>
<dbReference type="OrthoDB" id="70224at2759"/>
<organism evidence="3 4">
    <name type="scientific">Suillus discolor</name>
    <dbReference type="NCBI Taxonomy" id="1912936"/>
    <lineage>
        <taxon>Eukaryota</taxon>
        <taxon>Fungi</taxon>
        <taxon>Dikarya</taxon>
        <taxon>Basidiomycota</taxon>
        <taxon>Agaricomycotina</taxon>
        <taxon>Agaricomycetes</taxon>
        <taxon>Agaricomycetidae</taxon>
        <taxon>Boletales</taxon>
        <taxon>Suillineae</taxon>
        <taxon>Suillaceae</taxon>
        <taxon>Suillus</taxon>
    </lineage>
</organism>
<sequence length="318" mass="36002">GVHEFIQRQRQANRSVVLVTSGVTTVPLELNVVRFLDNFSAGTRGATSAEYFLKAGYAVMFMHRQFSLQPFSRHYSHSINPFLNLLDIDAALPSSSTIDSAFPYSNDPPPMTPTPQITVTTDERAKLFSVLRAYKTVHAQGTLRMVSFVTVNEYLWLLRAVSREMSILGQKTMYYLAAASKHKIQSGKGNLSMKMDRVPKILKPLVSEWNPEGFIVSFKLDTDETILIPKAQQALERYGHQVVIGNDLHHRKYRVVLISPIAQADATKKPNGVVVSRPKYEEFRIEIDSHQPSNHPKEIEEDIVEELLKRHNAWIEGS</sequence>
<evidence type="ECO:0000313" key="3">
    <source>
        <dbReference type="EMBL" id="KAG2104735.1"/>
    </source>
</evidence>
<dbReference type="Gene3D" id="3.40.50.10300">
    <property type="entry name" value="CoaB-like"/>
    <property type="match status" value="1"/>
</dbReference>